<keyword evidence="3" id="KW-1185">Reference proteome</keyword>
<evidence type="ECO:0000313" key="3">
    <source>
        <dbReference type="Proteomes" id="UP001596302"/>
    </source>
</evidence>
<protein>
    <submittedName>
        <fullName evidence="2">Uncharacterized protein</fullName>
    </submittedName>
</protein>
<reference evidence="3" key="1">
    <citation type="journal article" date="2019" name="Int. J. Syst. Evol. Microbiol.">
        <title>The Global Catalogue of Microorganisms (GCM) 10K type strain sequencing project: providing services to taxonomists for standard genome sequencing and annotation.</title>
        <authorList>
            <consortium name="The Broad Institute Genomics Platform"/>
            <consortium name="The Broad Institute Genome Sequencing Center for Infectious Disease"/>
            <person name="Wu L."/>
            <person name="Ma J."/>
        </authorList>
    </citation>
    <scope>NUCLEOTIDE SEQUENCE [LARGE SCALE GENOMIC DNA]</scope>
    <source>
        <strain evidence="3">CCM 8391</strain>
    </source>
</reference>
<keyword evidence="1" id="KW-0812">Transmembrane</keyword>
<accession>A0ABW1J888</accession>
<gene>
    <name evidence="2" type="ORF">ACFQE5_22450</name>
</gene>
<evidence type="ECO:0000256" key="1">
    <source>
        <dbReference type="SAM" id="Phobius"/>
    </source>
</evidence>
<dbReference type="RefSeq" id="WP_379587862.1">
    <property type="nucleotide sequence ID" value="NZ_JBHSQW010000044.1"/>
</dbReference>
<evidence type="ECO:0000313" key="2">
    <source>
        <dbReference type="EMBL" id="MFC5996976.1"/>
    </source>
</evidence>
<feature type="transmembrane region" description="Helical" evidence="1">
    <location>
        <begin position="6"/>
        <end position="25"/>
    </location>
</feature>
<dbReference type="EMBL" id="JBHSQW010000044">
    <property type="protein sequence ID" value="MFC5996976.1"/>
    <property type="molecule type" value="Genomic_DNA"/>
</dbReference>
<organism evidence="2 3">
    <name type="scientific">Pseudonocardia hispaniensis</name>
    <dbReference type="NCBI Taxonomy" id="904933"/>
    <lineage>
        <taxon>Bacteria</taxon>
        <taxon>Bacillati</taxon>
        <taxon>Actinomycetota</taxon>
        <taxon>Actinomycetes</taxon>
        <taxon>Pseudonocardiales</taxon>
        <taxon>Pseudonocardiaceae</taxon>
        <taxon>Pseudonocardia</taxon>
    </lineage>
</organism>
<sequence length="100" mass="10707">MTPAEVIALVGGWAAIAVPVALVWGRGRCRHPQPRPVGTALAVPDRDEELAPGGPVVVVVRHDHTVTVRHVHHHARLEAGRPPVVVDGEILPLDGRGWAR</sequence>
<proteinExistence type="predicted"/>
<dbReference type="Proteomes" id="UP001596302">
    <property type="component" value="Unassembled WGS sequence"/>
</dbReference>
<name>A0ABW1J888_9PSEU</name>
<keyword evidence="1" id="KW-0472">Membrane</keyword>
<comment type="caution">
    <text evidence="2">The sequence shown here is derived from an EMBL/GenBank/DDBJ whole genome shotgun (WGS) entry which is preliminary data.</text>
</comment>
<keyword evidence="1" id="KW-1133">Transmembrane helix</keyword>